<protein>
    <submittedName>
        <fullName evidence="1">Uncharacterized protein</fullName>
    </submittedName>
</protein>
<accession>A0A3E0GX31</accession>
<evidence type="ECO:0000313" key="1">
    <source>
        <dbReference type="EMBL" id="REH31126.1"/>
    </source>
</evidence>
<sequence length="295" mass="32127">MLRANRCGTTVVVTTNWVLDEGFSWSADKLHLTRQLAKRFLTEVAGELFRTEIALGARPYFVPSEAISAGICSSDATPAFGDWLASAEAERVARARLTYLEPPVGELAIQVGANLRTRGIGDSFRAPTPYGLVLCPSGLGYTSDGMQLVAAHWGPAVGGGWWITWWADMRSYVAWTREQDPEPDLWTTSVGHLGLLHYIHATETIRARPAPGGWGGEYLHDANQAGPETRGALAALTGVWHLLAGDSVARERLVPTAAEADSDRRFGIVPSQITRVWLPETDDPDRLWDRAAGPV</sequence>
<name>A0A3E0GX31_9PSEU</name>
<organism evidence="1 2">
    <name type="scientific">Kutzneria buriramensis</name>
    <dbReference type="NCBI Taxonomy" id="1045776"/>
    <lineage>
        <taxon>Bacteria</taxon>
        <taxon>Bacillati</taxon>
        <taxon>Actinomycetota</taxon>
        <taxon>Actinomycetes</taxon>
        <taxon>Pseudonocardiales</taxon>
        <taxon>Pseudonocardiaceae</taxon>
        <taxon>Kutzneria</taxon>
    </lineage>
</organism>
<reference evidence="1 2" key="1">
    <citation type="submission" date="2018-08" db="EMBL/GenBank/DDBJ databases">
        <title>Genomic Encyclopedia of Archaeal and Bacterial Type Strains, Phase II (KMG-II): from individual species to whole genera.</title>
        <authorList>
            <person name="Goeker M."/>
        </authorList>
    </citation>
    <scope>NUCLEOTIDE SEQUENCE [LARGE SCALE GENOMIC DNA]</scope>
    <source>
        <strain evidence="1 2">DSM 45791</strain>
    </source>
</reference>
<dbReference type="AlphaFoldDB" id="A0A3E0GX31"/>
<proteinExistence type="predicted"/>
<evidence type="ECO:0000313" key="2">
    <source>
        <dbReference type="Proteomes" id="UP000256269"/>
    </source>
</evidence>
<comment type="caution">
    <text evidence="1">The sequence shown here is derived from an EMBL/GenBank/DDBJ whole genome shotgun (WGS) entry which is preliminary data.</text>
</comment>
<dbReference type="EMBL" id="QUNO01000022">
    <property type="protein sequence ID" value="REH31126.1"/>
    <property type="molecule type" value="Genomic_DNA"/>
</dbReference>
<dbReference type="Proteomes" id="UP000256269">
    <property type="component" value="Unassembled WGS sequence"/>
</dbReference>
<keyword evidence="2" id="KW-1185">Reference proteome</keyword>
<gene>
    <name evidence="1" type="ORF">BCF44_122149</name>
</gene>